<organism evidence="2 3">
    <name type="scientific">Cirrhinus mrigala</name>
    <name type="common">Mrigala</name>
    <dbReference type="NCBI Taxonomy" id="683832"/>
    <lineage>
        <taxon>Eukaryota</taxon>
        <taxon>Metazoa</taxon>
        <taxon>Chordata</taxon>
        <taxon>Craniata</taxon>
        <taxon>Vertebrata</taxon>
        <taxon>Euteleostomi</taxon>
        <taxon>Actinopterygii</taxon>
        <taxon>Neopterygii</taxon>
        <taxon>Teleostei</taxon>
        <taxon>Ostariophysi</taxon>
        <taxon>Cypriniformes</taxon>
        <taxon>Cyprinidae</taxon>
        <taxon>Labeoninae</taxon>
        <taxon>Labeonini</taxon>
        <taxon>Cirrhinus</taxon>
    </lineage>
</organism>
<keyword evidence="3" id="KW-1185">Reference proteome</keyword>
<proteinExistence type="predicted"/>
<feature type="non-terminal residue" evidence="2">
    <location>
        <position position="59"/>
    </location>
</feature>
<accession>A0ABD0PB14</accession>
<dbReference type="EMBL" id="JAMKFB020000017">
    <property type="protein sequence ID" value="KAL0170131.1"/>
    <property type="molecule type" value="Genomic_DNA"/>
</dbReference>
<name>A0ABD0PB14_CIRMR</name>
<dbReference type="PROSITE" id="PS50060">
    <property type="entry name" value="MAM_2"/>
    <property type="match status" value="1"/>
</dbReference>
<feature type="domain" description="MAM" evidence="1">
    <location>
        <begin position="1"/>
        <end position="29"/>
    </location>
</feature>
<dbReference type="Proteomes" id="UP001529510">
    <property type="component" value="Unassembled WGS sequence"/>
</dbReference>
<dbReference type="InterPro" id="IPR000998">
    <property type="entry name" value="MAM_dom"/>
</dbReference>
<evidence type="ECO:0000313" key="2">
    <source>
        <dbReference type="EMBL" id="KAL0170131.1"/>
    </source>
</evidence>
<sequence length="59" mass="6568">MVLEGIRGSGIEGDIAIDDVTIEEGECRDPPPSSSEYIGQAFYKQWFLSLLKTRINHKG</sequence>
<dbReference type="AlphaFoldDB" id="A0ABD0PB14"/>
<protein>
    <recommendedName>
        <fullName evidence="1">MAM domain-containing protein</fullName>
    </recommendedName>
</protein>
<dbReference type="Gene3D" id="2.60.120.200">
    <property type="match status" value="1"/>
</dbReference>
<reference evidence="2 3" key="1">
    <citation type="submission" date="2024-05" db="EMBL/GenBank/DDBJ databases">
        <title>Genome sequencing and assembly of Indian major carp, Cirrhinus mrigala (Hamilton, 1822).</title>
        <authorList>
            <person name="Mohindra V."/>
            <person name="Chowdhury L.M."/>
            <person name="Lal K."/>
            <person name="Jena J.K."/>
        </authorList>
    </citation>
    <scope>NUCLEOTIDE SEQUENCE [LARGE SCALE GENOMIC DNA]</scope>
    <source>
        <strain evidence="2">CM1030</strain>
        <tissue evidence="2">Blood</tissue>
    </source>
</reference>
<gene>
    <name evidence="2" type="ORF">M9458_034727</name>
</gene>
<comment type="caution">
    <text evidence="2">The sequence shown here is derived from an EMBL/GenBank/DDBJ whole genome shotgun (WGS) entry which is preliminary data.</text>
</comment>
<evidence type="ECO:0000313" key="3">
    <source>
        <dbReference type="Proteomes" id="UP001529510"/>
    </source>
</evidence>
<evidence type="ECO:0000259" key="1">
    <source>
        <dbReference type="PROSITE" id="PS50060"/>
    </source>
</evidence>